<proteinExistence type="predicted"/>
<evidence type="ECO:0000313" key="2">
    <source>
        <dbReference type="EMBL" id="JAE21011.1"/>
    </source>
</evidence>
<sequence length="47" mass="5150">MAAPSSYKNHHASIPSIKPDGAPLKLIMGFKRSKQSVKQKKDHSSNC</sequence>
<protein>
    <submittedName>
        <fullName evidence="2">Uncharacterized protein</fullName>
    </submittedName>
</protein>
<evidence type="ECO:0000256" key="1">
    <source>
        <dbReference type="SAM" id="MobiDB-lite"/>
    </source>
</evidence>
<name>A0A0A9GEM9_ARUDO</name>
<feature type="region of interest" description="Disordered" evidence="1">
    <location>
        <begin position="1"/>
        <end position="22"/>
    </location>
</feature>
<organism evidence="2">
    <name type="scientific">Arundo donax</name>
    <name type="common">Giant reed</name>
    <name type="synonym">Donax arundinaceus</name>
    <dbReference type="NCBI Taxonomy" id="35708"/>
    <lineage>
        <taxon>Eukaryota</taxon>
        <taxon>Viridiplantae</taxon>
        <taxon>Streptophyta</taxon>
        <taxon>Embryophyta</taxon>
        <taxon>Tracheophyta</taxon>
        <taxon>Spermatophyta</taxon>
        <taxon>Magnoliopsida</taxon>
        <taxon>Liliopsida</taxon>
        <taxon>Poales</taxon>
        <taxon>Poaceae</taxon>
        <taxon>PACMAD clade</taxon>
        <taxon>Arundinoideae</taxon>
        <taxon>Arundineae</taxon>
        <taxon>Arundo</taxon>
    </lineage>
</organism>
<dbReference type="AlphaFoldDB" id="A0A0A9GEM9"/>
<accession>A0A0A9GEM9</accession>
<reference evidence="2" key="2">
    <citation type="journal article" date="2015" name="Data Brief">
        <title>Shoot transcriptome of the giant reed, Arundo donax.</title>
        <authorList>
            <person name="Barrero R.A."/>
            <person name="Guerrero F.D."/>
            <person name="Moolhuijzen P."/>
            <person name="Goolsby J.A."/>
            <person name="Tidwell J."/>
            <person name="Bellgard S.E."/>
            <person name="Bellgard M.I."/>
        </authorList>
    </citation>
    <scope>NUCLEOTIDE SEQUENCE</scope>
    <source>
        <tissue evidence="2">Shoot tissue taken approximately 20 cm above the soil surface</tissue>
    </source>
</reference>
<reference evidence="2" key="1">
    <citation type="submission" date="2014-09" db="EMBL/GenBank/DDBJ databases">
        <authorList>
            <person name="Magalhaes I.L.F."/>
            <person name="Oliveira U."/>
            <person name="Santos F.R."/>
            <person name="Vidigal T.H.D.A."/>
            <person name="Brescovit A.D."/>
            <person name="Santos A.J."/>
        </authorList>
    </citation>
    <scope>NUCLEOTIDE SEQUENCE</scope>
    <source>
        <tissue evidence="2">Shoot tissue taken approximately 20 cm above the soil surface</tissue>
    </source>
</reference>
<dbReference type="EMBL" id="GBRH01176885">
    <property type="protein sequence ID" value="JAE21011.1"/>
    <property type="molecule type" value="Transcribed_RNA"/>
</dbReference>